<proteinExistence type="predicted"/>
<organism evidence="1 2">
    <name type="scientific">Phanerochaete sordida</name>
    <dbReference type="NCBI Taxonomy" id="48140"/>
    <lineage>
        <taxon>Eukaryota</taxon>
        <taxon>Fungi</taxon>
        <taxon>Dikarya</taxon>
        <taxon>Basidiomycota</taxon>
        <taxon>Agaricomycotina</taxon>
        <taxon>Agaricomycetes</taxon>
        <taxon>Polyporales</taxon>
        <taxon>Phanerochaetaceae</taxon>
        <taxon>Phanerochaete</taxon>
    </lineage>
</organism>
<comment type="caution">
    <text evidence="1">The sequence shown here is derived from an EMBL/GenBank/DDBJ whole genome shotgun (WGS) entry which is preliminary data.</text>
</comment>
<dbReference type="AlphaFoldDB" id="A0A9P3GSG8"/>
<name>A0A9P3GSG8_9APHY</name>
<evidence type="ECO:0000313" key="1">
    <source>
        <dbReference type="EMBL" id="GJE99539.1"/>
    </source>
</evidence>
<dbReference type="EMBL" id="BPQB01000112">
    <property type="protein sequence ID" value="GJE99539.1"/>
    <property type="molecule type" value="Genomic_DNA"/>
</dbReference>
<protein>
    <submittedName>
        <fullName evidence="1">Uncharacterized protein</fullName>
    </submittedName>
</protein>
<keyword evidence="2" id="KW-1185">Reference proteome</keyword>
<dbReference type="Proteomes" id="UP000703269">
    <property type="component" value="Unassembled WGS sequence"/>
</dbReference>
<sequence length="76" mass="8411">MLPNSSTLRAINPCSLAARSKLAELALSCPQNPVIGLYLTRHVNRLGSKARAKPREPKSRACMPRSIWKAYGESIY</sequence>
<evidence type="ECO:0000313" key="2">
    <source>
        <dbReference type="Proteomes" id="UP000703269"/>
    </source>
</evidence>
<reference evidence="1 2" key="1">
    <citation type="submission" date="2021-08" db="EMBL/GenBank/DDBJ databases">
        <title>Draft Genome Sequence of Phanerochaete sordida strain YK-624.</title>
        <authorList>
            <person name="Mori T."/>
            <person name="Dohra H."/>
            <person name="Suzuki T."/>
            <person name="Kawagishi H."/>
            <person name="Hirai H."/>
        </authorList>
    </citation>
    <scope>NUCLEOTIDE SEQUENCE [LARGE SCALE GENOMIC DNA]</scope>
    <source>
        <strain evidence="1 2">YK-624</strain>
    </source>
</reference>
<accession>A0A9P3GSG8</accession>
<gene>
    <name evidence="1" type="ORF">PsYK624_158060</name>
</gene>